<dbReference type="STRING" id="1121326.CLMAG_06880"/>
<dbReference type="Pfam" id="PF17853">
    <property type="entry name" value="GGDEF_2"/>
    <property type="match status" value="1"/>
</dbReference>
<dbReference type="Proteomes" id="UP000076603">
    <property type="component" value="Unassembled WGS sequence"/>
</dbReference>
<comment type="caution">
    <text evidence="3">The sequence shown here is derived from an EMBL/GenBank/DDBJ whole genome shotgun (WGS) entry which is preliminary data.</text>
</comment>
<evidence type="ECO:0000259" key="1">
    <source>
        <dbReference type="Pfam" id="PF05651"/>
    </source>
</evidence>
<gene>
    <name evidence="3" type="primary">cdaR_3</name>
    <name evidence="3" type="ORF">CLMAG_06880</name>
</gene>
<proteinExistence type="predicted"/>
<protein>
    <submittedName>
        <fullName evidence="3">Carbohydrate diacid regulator</fullName>
    </submittedName>
</protein>
<dbReference type="InterPro" id="IPR008599">
    <property type="entry name" value="Diacid_rec"/>
</dbReference>
<name>A0A161YRN4_9CLOT</name>
<organism evidence="3 4">
    <name type="scientific">Clostridium magnum DSM 2767</name>
    <dbReference type="NCBI Taxonomy" id="1121326"/>
    <lineage>
        <taxon>Bacteria</taxon>
        <taxon>Bacillati</taxon>
        <taxon>Bacillota</taxon>
        <taxon>Clostridia</taxon>
        <taxon>Eubacteriales</taxon>
        <taxon>Clostridiaceae</taxon>
        <taxon>Clostridium</taxon>
    </lineage>
</organism>
<dbReference type="EMBL" id="LWAE01000001">
    <property type="protein sequence ID" value="KZL93642.1"/>
    <property type="molecule type" value="Genomic_DNA"/>
</dbReference>
<sequence>MEILNSDLAQSIVERTMEVVSHNINIMNDKGIIIASGDKSRLGTIHEGAIIALQRKSEFNVDENQSKKLNGVYPGINLVIEFQNTVVGVIGVTGRPKEVLGYGKLIKMTAEMMIEQEHFIRELEWNNKIKEEIIAALIYNRQDSFPLLEEYTKKFKIPYNHPMAIFIVELNFEDTSENNDSNLSNRIVSLLEGAFKESLAARINTKTIVLLHKCFCINNKIANYQEKVKEVSGKIRTQIGINAKISTGKVYDKLFDVYKSFEIAKETLAFEKKMYPSDNTYIFDFLKSDMMFSQNNAKWKIHELEDTYQLLS</sequence>
<dbReference type="PANTHER" id="PTHR33744:SF15">
    <property type="entry name" value="CARBOHYDRATE DIACID REGULATOR"/>
    <property type="match status" value="1"/>
</dbReference>
<keyword evidence="4" id="KW-1185">Reference proteome</keyword>
<dbReference type="InterPro" id="IPR041522">
    <property type="entry name" value="CdaR_GGDEF"/>
</dbReference>
<dbReference type="PANTHER" id="PTHR33744">
    <property type="entry name" value="CARBOHYDRATE DIACID REGULATOR"/>
    <property type="match status" value="1"/>
</dbReference>
<evidence type="ECO:0000313" key="4">
    <source>
        <dbReference type="Proteomes" id="UP000076603"/>
    </source>
</evidence>
<evidence type="ECO:0000259" key="2">
    <source>
        <dbReference type="Pfam" id="PF17853"/>
    </source>
</evidence>
<dbReference type="AlphaFoldDB" id="A0A161YRN4"/>
<feature type="domain" description="CdaR GGDEF-like" evidence="2">
    <location>
        <begin position="147"/>
        <end position="269"/>
    </location>
</feature>
<dbReference type="InterPro" id="IPR051448">
    <property type="entry name" value="CdaR-like_regulators"/>
</dbReference>
<dbReference type="Pfam" id="PF05651">
    <property type="entry name" value="Diacid_rec"/>
    <property type="match status" value="1"/>
</dbReference>
<dbReference type="RefSeq" id="WP_242872919.1">
    <property type="nucleotide sequence ID" value="NZ_FQXL01000040.1"/>
</dbReference>
<feature type="domain" description="Putative sugar diacid recognition" evidence="1">
    <location>
        <begin position="4"/>
        <end position="136"/>
    </location>
</feature>
<evidence type="ECO:0000313" key="3">
    <source>
        <dbReference type="EMBL" id="KZL93642.1"/>
    </source>
</evidence>
<dbReference type="PATRIC" id="fig|1121326.3.peg.647"/>
<reference evidence="3 4" key="1">
    <citation type="submission" date="2016-04" db="EMBL/GenBank/DDBJ databases">
        <title>Genome sequence of Clostridium magnum DSM 2767.</title>
        <authorList>
            <person name="Poehlein A."/>
            <person name="Uhlig R."/>
            <person name="Fischer R."/>
            <person name="Bahl H."/>
            <person name="Daniel R."/>
        </authorList>
    </citation>
    <scope>NUCLEOTIDE SEQUENCE [LARGE SCALE GENOMIC DNA]</scope>
    <source>
        <strain evidence="3 4">DSM 2767</strain>
    </source>
</reference>
<accession>A0A161YRN4</accession>